<dbReference type="InterPro" id="IPR036966">
    <property type="entry name" value="CBM3_sf"/>
</dbReference>
<comment type="caution">
    <text evidence="11">The sequence shown here is derived from an EMBL/GenBank/DDBJ whole genome shotgun (WGS) entry which is preliminary data.</text>
</comment>
<evidence type="ECO:0000313" key="12">
    <source>
        <dbReference type="Proteomes" id="UP000597444"/>
    </source>
</evidence>
<feature type="compositionally biased region" description="Pro residues" evidence="8">
    <location>
        <begin position="1"/>
        <end position="14"/>
    </location>
</feature>
<feature type="domain" description="CBM3" evidence="10">
    <location>
        <begin position="448"/>
        <end position="598"/>
    </location>
</feature>
<keyword evidence="2 7" id="KW-0378">Hydrolase</keyword>
<dbReference type="GO" id="GO:0008810">
    <property type="term" value="F:cellulase activity"/>
    <property type="evidence" value="ECO:0007669"/>
    <property type="project" value="UniProtKB-EC"/>
</dbReference>
<dbReference type="Gene3D" id="2.60.40.710">
    <property type="entry name" value="Endoglucanase-like"/>
    <property type="match status" value="1"/>
</dbReference>
<evidence type="ECO:0000256" key="7">
    <source>
        <dbReference type="RuleBase" id="RU361153"/>
    </source>
</evidence>
<dbReference type="EMBL" id="BNJK01000001">
    <property type="protein sequence ID" value="GHO91638.1"/>
    <property type="molecule type" value="Genomic_DNA"/>
</dbReference>
<dbReference type="SMART" id="SM01067">
    <property type="entry name" value="CBM_3"/>
    <property type="match status" value="1"/>
</dbReference>
<dbReference type="AlphaFoldDB" id="A0A8J3IDQ6"/>
<feature type="region of interest" description="Disordered" evidence="8">
    <location>
        <begin position="1"/>
        <end position="33"/>
    </location>
</feature>
<gene>
    <name evidence="11" type="ORF">KSF_016860</name>
</gene>
<dbReference type="PROSITE" id="PS00659">
    <property type="entry name" value="GLYCOSYL_HYDROL_F5"/>
    <property type="match status" value="1"/>
</dbReference>
<dbReference type="SUPFAM" id="SSF51445">
    <property type="entry name" value="(Trans)glycosidases"/>
    <property type="match status" value="1"/>
</dbReference>
<dbReference type="PROSITE" id="PS51172">
    <property type="entry name" value="CBM3"/>
    <property type="match status" value="1"/>
</dbReference>
<comment type="catalytic activity">
    <reaction evidence="1 7">
        <text>Endohydrolysis of (1-&gt;4)-beta-D-glucosidic linkages in cellulose, lichenin and cereal beta-D-glucans.</text>
        <dbReference type="EC" id="3.2.1.4"/>
    </reaction>
</comment>
<keyword evidence="9" id="KW-0812">Transmembrane</keyword>
<dbReference type="InterPro" id="IPR001956">
    <property type="entry name" value="CBM3"/>
</dbReference>
<dbReference type="InterPro" id="IPR001547">
    <property type="entry name" value="Glyco_hydro_5"/>
</dbReference>
<reference evidence="11" key="1">
    <citation type="submission" date="2020-10" db="EMBL/GenBank/DDBJ databases">
        <title>Taxonomic study of unclassified bacteria belonging to the class Ktedonobacteria.</title>
        <authorList>
            <person name="Yabe S."/>
            <person name="Wang C.M."/>
            <person name="Zheng Y."/>
            <person name="Sakai Y."/>
            <person name="Cavaletti L."/>
            <person name="Monciardini P."/>
            <person name="Donadio S."/>
        </authorList>
    </citation>
    <scope>NUCLEOTIDE SEQUENCE</scope>
    <source>
        <strain evidence="11">ID150040</strain>
    </source>
</reference>
<feature type="transmembrane region" description="Helical" evidence="9">
    <location>
        <begin position="38"/>
        <end position="60"/>
    </location>
</feature>
<keyword evidence="4 7" id="KW-0119">Carbohydrate metabolism</keyword>
<comment type="similarity">
    <text evidence="7">Belongs to the glycosyl hydrolase 5 (cellulase A) family.</text>
</comment>
<evidence type="ECO:0000256" key="1">
    <source>
        <dbReference type="ARBA" id="ARBA00000966"/>
    </source>
</evidence>
<dbReference type="InterPro" id="IPR017853">
    <property type="entry name" value="GH"/>
</dbReference>
<accession>A0A8J3IDQ6</accession>
<keyword evidence="5 7" id="KW-0326">Glycosidase</keyword>
<dbReference type="PANTHER" id="PTHR35923:SF2">
    <property type="entry name" value="ENDOGLUCANASE"/>
    <property type="match status" value="1"/>
</dbReference>
<evidence type="ECO:0000256" key="2">
    <source>
        <dbReference type="ARBA" id="ARBA00022801"/>
    </source>
</evidence>
<keyword evidence="6 7" id="KW-0624">Polysaccharide degradation</keyword>
<dbReference type="SUPFAM" id="SSF49384">
    <property type="entry name" value="Carbohydrate-binding domain"/>
    <property type="match status" value="1"/>
</dbReference>
<dbReference type="InterPro" id="IPR008965">
    <property type="entry name" value="CBM2/CBM3_carb-bd_dom_sf"/>
</dbReference>
<keyword evidence="12" id="KW-1185">Reference proteome</keyword>
<dbReference type="Pfam" id="PF00150">
    <property type="entry name" value="Cellulase"/>
    <property type="match status" value="1"/>
</dbReference>
<evidence type="ECO:0000313" key="11">
    <source>
        <dbReference type="EMBL" id="GHO91638.1"/>
    </source>
</evidence>
<protein>
    <recommendedName>
        <fullName evidence="7">Endoglucanase</fullName>
        <ecNumber evidence="7">3.2.1.4</ecNumber>
    </recommendedName>
</protein>
<proteinExistence type="inferred from homology"/>
<dbReference type="RefSeq" id="WP_220202523.1">
    <property type="nucleotide sequence ID" value="NZ_BNJK01000001.1"/>
</dbReference>
<dbReference type="Pfam" id="PF00942">
    <property type="entry name" value="CBM_3"/>
    <property type="match status" value="1"/>
</dbReference>
<evidence type="ECO:0000256" key="5">
    <source>
        <dbReference type="ARBA" id="ARBA00023295"/>
    </source>
</evidence>
<evidence type="ECO:0000256" key="4">
    <source>
        <dbReference type="ARBA" id="ARBA00023277"/>
    </source>
</evidence>
<dbReference type="Proteomes" id="UP000597444">
    <property type="component" value="Unassembled WGS sequence"/>
</dbReference>
<organism evidence="11 12">
    <name type="scientific">Reticulibacter mediterranei</name>
    <dbReference type="NCBI Taxonomy" id="2778369"/>
    <lineage>
        <taxon>Bacteria</taxon>
        <taxon>Bacillati</taxon>
        <taxon>Chloroflexota</taxon>
        <taxon>Ktedonobacteria</taxon>
        <taxon>Ktedonobacterales</taxon>
        <taxon>Reticulibacteraceae</taxon>
        <taxon>Reticulibacter</taxon>
    </lineage>
</organism>
<evidence type="ECO:0000256" key="6">
    <source>
        <dbReference type="ARBA" id="ARBA00023326"/>
    </source>
</evidence>
<evidence type="ECO:0000256" key="9">
    <source>
        <dbReference type="SAM" id="Phobius"/>
    </source>
</evidence>
<evidence type="ECO:0000256" key="3">
    <source>
        <dbReference type="ARBA" id="ARBA00023001"/>
    </source>
</evidence>
<evidence type="ECO:0000256" key="8">
    <source>
        <dbReference type="SAM" id="MobiDB-lite"/>
    </source>
</evidence>
<evidence type="ECO:0000259" key="10">
    <source>
        <dbReference type="PROSITE" id="PS51172"/>
    </source>
</evidence>
<keyword evidence="9" id="KW-0472">Membrane</keyword>
<keyword evidence="9" id="KW-1133">Transmembrane helix</keyword>
<dbReference type="EC" id="3.2.1.4" evidence="7"/>
<dbReference type="InterPro" id="IPR018087">
    <property type="entry name" value="Glyco_hydro_5_CS"/>
</dbReference>
<dbReference type="GO" id="GO:0030248">
    <property type="term" value="F:cellulose binding"/>
    <property type="evidence" value="ECO:0007669"/>
    <property type="project" value="InterPro"/>
</dbReference>
<dbReference type="GO" id="GO:0030245">
    <property type="term" value="P:cellulose catabolic process"/>
    <property type="evidence" value="ECO:0007669"/>
    <property type="project" value="UniProtKB-KW"/>
</dbReference>
<name>A0A8J3IDQ6_9CHLR</name>
<dbReference type="Gene3D" id="3.20.20.80">
    <property type="entry name" value="Glycosidases"/>
    <property type="match status" value="1"/>
</dbReference>
<keyword evidence="3 7" id="KW-0136">Cellulose degradation</keyword>
<sequence>MLPPHNQPTEPLTPPTKTLTAHPGGSQPPKPGSRRSRYILLAGLLIVILGTIIGVAAALWGKTVNPTPATSKLGQGPWHTDKAQILDANNQPVRIAGVNWFGFETTSFVVHGLQNRNYKDMINQIKSMGYNTIRLPYSNQLFDKNSVPNGIDYSKNPDLQGLQGLQLMDKIVDYATSNGLHIILDQHRPDANGQSALWYTGAYPEERWISDWQMLASHYKDNTMIIGADLHNEPRSPACWGCGKQDVDWKSAAERGGNAILATNPNWLIFVEGVDCYGTTQENDCYWWGGNLQGVKSAPVQLNVANKLVYSIHDYPASLTEHPWFKAADYPQNLPAVWDKYWGYVKKEGIAPVLVGEFGSKLATASDKQWFSSMINYLGTGASGFNWTYWGWTPDSSDTGGLLKDDWQTINQDKQDQLKAIQFALGSATQTNTTPVATPAITPTTASAKGVVTISYQNGNQNMSVNQLQPALQLTNTGSSPISLKDITIRYWYTADSQQAQEIACDYAKVDCKNVSYKLVKMSPARTGADTYLEVSFTGGTLAAGANSEVKLRVHKSDWSNYNQSNDYSFVAGASNYSTTQKIGVYEQGKLISGSEPA</sequence>
<dbReference type="PANTHER" id="PTHR35923">
    <property type="entry name" value="MAJOR EXTRACELLULAR ENDOGLUCANASE"/>
    <property type="match status" value="1"/>
</dbReference>